<dbReference type="GO" id="GO:0016887">
    <property type="term" value="F:ATP hydrolysis activity"/>
    <property type="evidence" value="ECO:0007669"/>
    <property type="project" value="InterPro"/>
</dbReference>
<proteinExistence type="predicted"/>
<dbReference type="Pfam" id="PF08402">
    <property type="entry name" value="TOBE_2"/>
    <property type="match status" value="1"/>
</dbReference>
<dbReference type="AlphaFoldDB" id="A0A1H2EQI3"/>
<dbReference type="GO" id="GO:0005524">
    <property type="term" value="F:ATP binding"/>
    <property type="evidence" value="ECO:0007669"/>
    <property type="project" value="UniProtKB-KW"/>
</dbReference>
<dbReference type="PANTHER" id="PTHR42781:SF4">
    <property type="entry name" value="SPERMIDINE_PUTRESCINE IMPORT ATP-BINDING PROTEIN POTA"/>
    <property type="match status" value="1"/>
</dbReference>
<dbReference type="InterPro" id="IPR027417">
    <property type="entry name" value="P-loop_NTPase"/>
</dbReference>
<dbReference type="Gene3D" id="3.40.50.300">
    <property type="entry name" value="P-loop containing nucleotide triphosphate hydrolases"/>
    <property type="match status" value="1"/>
</dbReference>
<dbReference type="InterPro" id="IPR003439">
    <property type="entry name" value="ABC_transporter-like_ATP-bd"/>
</dbReference>
<evidence type="ECO:0000313" key="5">
    <source>
        <dbReference type="EMBL" id="SDT97387.1"/>
    </source>
</evidence>
<keyword evidence="6" id="KW-1185">Reference proteome</keyword>
<evidence type="ECO:0000313" key="6">
    <source>
        <dbReference type="Proteomes" id="UP000199608"/>
    </source>
</evidence>
<dbReference type="PROSITE" id="PS50893">
    <property type="entry name" value="ABC_TRANSPORTER_2"/>
    <property type="match status" value="1"/>
</dbReference>
<sequence>MIRLKNISLTLPDFTLEEINLHIKKNDFFALIGPTGSGKSLLLEGLIGLIPFSSGNLLLENHDSTTMAVEKRNLAIVYQDFALFPHLDVTQNIFYGVSYHKIPRQTAQKRFDALVSTLGLEKITKRRPQNLSGGEKQRVALARSLILNPRVLLLDEPLSALDPVFHEEAKQLLKKIHADLEITIIMVSHNFSDVLYLANRGAIIKNGRIMQQGEIVTIFERPNSKFTASFVGMKNINPICKLNGEMVLKANDIKITPAHKPGNTDQYMGIRPEDISLNTFDSNNFKNCFEGKIKRITSHGIFLNIYLQTKNFEFEAIWPRSYLRDHGLDIGKRVRFGFHPESVHTF</sequence>
<feature type="domain" description="ABC transporter" evidence="4">
    <location>
        <begin position="2"/>
        <end position="231"/>
    </location>
</feature>
<dbReference type="GO" id="GO:0022857">
    <property type="term" value="F:transmembrane transporter activity"/>
    <property type="evidence" value="ECO:0007669"/>
    <property type="project" value="InterPro"/>
</dbReference>
<dbReference type="Proteomes" id="UP000199608">
    <property type="component" value="Unassembled WGS sequence"/>
</dbReference>
<organism evidence="5 6">
    <name type="scientific">Desulfobacula phenolica</name>
    <dbReference type="NCBI Taxonomy" id="90732"/>
    <lineage>
        <taxon>Bacteria</taxon>
        <taxon>Pseudomonadati</taxon>
        <taxon>Thermodesulfobacteriota</taxon>
        <taxon>Desulfobacteria</taxon>
        <taxon>Desulfobacterales</taxon>
        <taxon>Desulfobacteraceae</taxon>
        <taxon>Desulfobacula</taxon>
    </lineage>
</organism>
<dbReference type="InterPro" id="IPR003593">
    <property type="entry name" value="AAA+_ATPase"/>
</dbReference>
<dbReference type="InterPro" id="IPR013611">
    <property type="entry name" value="Transp-assoc_OB_typ2"/>
</dbReference>
<dbReference type="Pfam" id="PF00005">
    <property type="entry name" value="ABC_tran"/>
    <property type="match status" value="1"/>
</dbReference>
<reference evidence="6" key="1">
    <citation type="submission" date="2016-10" db="EMBL/GenBank/DDBJ databases">
        <authorList>
            <person name="Varghese N."/>
            <person name="Submissions S."/>
        </authorList>
    </citation>
    <scope>NUCLEOTIDE SEQUENCE [LARGE SCALE GENOMIC DNA]</scope>
    <source>
        <strain evidence="6">DSM 3384</strain>
    </source>
</reference>
<dbReference type="SUPFAM" id="SSF50331">
    <property type="entry name" value="MOP-like"/>
    <property type="match status" value="1"/>
</dbReference>
<evidence type="ECO:0000256" key="3">
    <source>
        <dbReference type="ARBA" id="ARBA00022840"/>
    </source>
</evidence>
<dbReference type="PROSITE" id="PS00211">
    <property type="entry name" value="ABC_TRANSPORTER_1"/>
    <property type="match status" value="1"/>
</dbReference>
<keyword evidence="2" id="KW-0547">Nucleotide-binding</keyword>
<dbReference type="EMBL" id="FNLL01000003">
    <property type="protein sequence ID" value="SDT97387.1"/>
    <property type="molecule type" value="Genomic_DNA"/>
</dbReference>
<dbReference type="SMART" id="SM00382">
    <property type="entry name" value="AAA"/>
    <property type="match status" value="1"/>
</dbReference>
<keyword evidence="3 5" id="KW-0067">ATP-binding</keyword>
<evidence type="ECO:0000259" key="4">
    <source>
        <dbReference type="PROSITE" id="PS50893"/>
    </source>
</evidence>
<dbReference type="SUPFAM" id="SSF52540">
    <property type="entry name" value="P-loop containing nucleoside triphosphate hydrolases"/>
    <property type="match status" value="1"/>
</dbReference>
<protein>
    <submittedName>
        <fullName evidence="5">Tungstate/molybdate transport system ATP-binding protein</fullName>
    </submittedName>
</protein>
<dbReference type="PANTHER" id="PTHR42781">
    <property type="entry name" value="SPERMIDINE/PUTRESCINE IMPORT ATP-BINDING PROTEIN POTA"/>
    <property type="match status" value="1"/>
</dbReference>
<dbReference type="RefSeq" id="WP_092231775.1">
    <property type="nucleotide sequence ID" value="NZ_FNLL01000003.1"/>
</dbReference>
<name>A0A1H2EQI3_9BACT</name>
<accession>A0A1H2EQI3</accession>
<dbReference type="InterPro" id="IPR008995">
    <property type="entry name" value="Mo/tungstate-bd_C_term_dom"/>
</dbReference>
<dbReference type="GO" id="GO:0043190">
    <property type="term" value="C:ATP-binding cassette (ABC) transporter complex"/>
    <property type="evidence" value="ECO:0007669"/>
    <property type="project" value="InterPro"/>
</dbReference>
<keyword evidence="1" id="KW-0813">Transport</keyword>
<dbReference type="InterPro" id="IPR050093">
    <property type="entry name" value="ABC_SmlMolc_Importer"/>
</dbReference>
<evidence type="ECO:0000256" key="1">
    <source>
        <dbReference type="ARBA" id="ARBA00022448"/>
    </source>
</evidence>
<evidence type="ECO:0000256" key="2">
    <source>
        <dbReference type="ARBA" id="ARBA00022741"/>
    </source>
</evidence>
<gene>
    <name evidence="5" type="ORF">SAMN04487931_103291</name>
</gene>
<dbReference type="InterPro" id="IPR017871">
    <property type="entry name" value="ABC_transporter-like_CS"/>
</dbReference>